<keyword evidence="3" id="KW-1185">Reference proteome</keyword>
<evidence type="ECO:0000313" key="3">
    <source>
        <dbReference type="Proteomes" id="UP001320876"/>
    </source>
</evidence>
<sequence length="194" mass="21929">MKFQPFSIHVRHWWFVAVYLAVWLPWWWARHGRRRPRPPRFPGSVRPWFRSPFLWGGIPGAVLLMVAWVDSTGHRSYVGWGWTTPGGRFIGAGAESAAGQVAGWVGRPYRESTGIQSFRQRWVAGKPPATAVPAREKGKQRFRFSYLSVTAAYGVVWLGLFAGAEAWSRRRARRELNVVNAGLDEGLPAGGEDR</sequence>
<keyword evidence="1" id="KW-0812">Transmembrane</keyword>
<evidence type="ECO:0000256" key="1">
    <source>
        <dbReference type="SAM" id="Phobius"/>
    </source>
</evidence>
<feature type="transmembrane region" description="Helical" evidence="1">
    <location>
        <begin position="144"/>
        <end position="164"/>
    </location>
</feature>
<proteinExistence type="predicted"/>
<organism evidence="2 3">
    <name type="scientific">Luteolibacter arcticus</name>
    <dbReference type="NCBI Taxonomy" id="1581411"/>
    <lineage>
        <taxon>Bacteria</taxon>
        <taxon>Pseudomonadati</taxon>
        <taxon>Verrucomicrobiota</taxon>
        <taxon>Verrucomicrobiia</taxon>
        <taxon>Verrucomicrobiales</taxon>
        <taxon>Verrucomicrobiaceae</taxon>
        <taxon>Luteolibacter</taxon>
    </lineage>
</organism>
<evidence type="ECO:0008006" key="4">
    <source>
        <dbReference type="Google" id="ProtNLM"/>
    </source>
</evidence>
<dbReference type="Proteomes" id="UP001320876">
    <property type="component" value="Unassembled WGS sequence"/>
</dbReference>
<accession>A0ABT3GET6</accession>
<keyword evidence="1" id="KW-0472">Membrane</keyword>
<feature type="transmembrane region" description="Helical" evidence="1">
    <location>
        <begin position="49"/>
        <end position="69"/>
    </location>
</feature>
<evidence type="ECO:0000313" key="2">
    <source>
        <dbReference type="EMBL" id="MCW1921958.1"/>
    </source>
</evidence>
<comment type="caution">
    <text evidence="2">The sequence shown here is derived from an EMBL/GenBank/DDBJ whole genome shotgun (WGS) entry which is preliminary data.</text>
</comment>
<dbReference type="EMBL" id="JAPDDT010000002">
    <property type="protein sequence ID" value="MCW1921958.1"/>
    <property type="molecule type" value="Genomic_DNA"/>
</dbReference>
<feature type="transmembrane region" description="Helical" evidence="1">
    <location>
        <begin position="12"/>
        <end position="29"/>
    </location>
</feature>
<dbReference type="RefSeq" id="WP_264486068.1">
    <property type="nucleotide sequence ID" value="NZ_JAPDDT010000002.1"/>
</dbReference>
<gene>
    <name evidence="2" type="ORF">OKA05_05300</name>
</gene>
<name>A0ABT3GET6_9BACT</name>
<protein>
    <recommendedName>
        <fullName evidence="4">Transmembrane protein</fullName>
    </recommendedName>
</protein>
<reference evidence="2 3" key="1">
    <citation type="submission" date="2022-10" db="EMBL/GenBank/DDBJ databases">
        <title>Luteolibacter arcticus strain CCTCC AB 2014275, whole genome shotgun sequencing project.</title>
        <authorList>
            <person name="Zhao G."/>
            <person name="Shen L."/>
        </authorList>
    </citation>
    <scope>NUCLEOTIDE SEQUENCE [LARGE SCALE GENOMIC DNA]</scope>
    <source>
        <strain evidence="2 3">CCTCC AB 2014275</strain>
    </source>
</reference>
<keyword evidence="1" id="KW-1133">Transmembrane helix</keyword>